<feature type="domain" description="LytR/CpsA/Psr regulator C-terminal" evidence="3">
    <location>
        <begin position="110"/>
        <end position="193"/>
    </location>
</feature>
<keyword evidence="5" id="KW-1185">Reference proteome</keyword>
<reference evidence="4 5" key="1">
    <citation type="submission" date="2020-02" db="EMBL/GenBank/DDBJ databases">
        <authorList>
            <person name="Li X.-J."/>
            <person name="Feng X.-M."/>
        </authorList>
    </citation>
    <scope>NUCLEOTIDE SEQUENCE [LARGE SCALE GENOMIC DNA]</scope>
    <source>
        <strain evidence="4 5">CGMCC 4.7225</strain>
    </source>
</reference>
<evidence type="ECO:0000313" key="5">
    <source>
        <dbReference type="Proteomes" id="UP000469185"/>
    </source>
</evidence>
<evidence type="ECO:0000313" key="4">
    <source>
        <dbReference type="EMBL" id="NED95589.1"/>
    </source>
</evidence>
<protein>
    <submittedName>
        <fullName evidence="4">LytR C-terminal domain-containing protein</fullName>
    </submittedName>
</protein>
<feature type="compositionally biased region" description="Acidic residues" evidence="1">
    <location>
        <begin position="48"/>
        <end position="95"/>
    </location>
</feature>
<feature type="transmembrane region" description="Helical" evidence="2">
    <location>
        <begin position="12"/>
        <end position="30"/>
    </location>
</feature>
<name>A0A6N9YL36_9ACTN</name>
<evidence type="ECO:0000256" key="1">
    <source>
        <dbReference type="SAM" id="MobiDB-lite"/>
    </source>
</evidence>
<accession>A0A6N9YL36</accession>
<sequence>MRERLDRVWPSLVALVGTVGVVLALLVVFGDNTGDGAGEDVVASDDNGAPEDDTGEESGTDEPGADETEPTDEATGEPDGDADEDGEDGGTDEPGTEPTPAPPELRTPLGIANQTSVEGLELQARDRIEAGGWEVEATSGFNGSVPETTVYYPPGLEESAQALARQFPEIGRVEETFDGLNPTRLVVVLVEDYIDEVES</sequence>
<feature type="region of interest" description="Disordered" evidence="1">
    <location>
        <begin position="35"/>
        <end position="110"/>
    </location>
</feature>
<comment type="caution">
    <text evidence="4">The sequence shown here is derived from an EMBL/GenBank/DDBJ whole genome shotgun (WGS) entry which is preliminary data.</text>
</comment>
<proteinExistence type="predicted"/>
<dbReference type="Pfam" id="PF13399">
    <property type="entry name" value="LytR_C"/>
    <property type="match status" value="1"/>
</dbReference>
<evidence type="ECO:0000256" key="2">
    <source>
        <dbReference type="SAM" id="Phobius"/>
    </source>
</evidence>
<dbReference type="Gene3D" id="3.30.70.2390">
    <property type="match status" value="1"/>
</dbReference>
<organism evidence="4 5">
    <name type="scientific">Phytoactinopolyspora alkaliphila</name>
    <dbReference type="NCBI Taxonomy" id="1783498"/>
    <lineage>
        <taxon>Bacteria</taxon>
        <taxon>Bacillati</taxon>
        <taxon>Actinomycetota</taxon>
        <taxon>Actinomycetes</taxon>
        <taxon>Jiangellales</taxon>
        <taxon>Jiangellaceae</taxon>
        <taxon>Phytoactinopolyspora</taxon>
    </lineage>
</organism>
<evidence type="ECO:0000259" key="3">
    <source>
        <dbReference type="Pfam" id="PF13399"/>
    </source>
</evidence>
<dbReference type="InterPro" id="IPR027381">
    <property type="entry name" value="LytR/CpsA/Psr_C"/>
</dbReference>
<keyword evidence="2" id="KW-1133">Transmembrane helix</keyword>
<keyword evidence="2" id="KW-0472">Membrane</keyword>
<gene>
    <name evidence="4" type="ORF">G1H11_09720</name>
</gene>
<dbReference type="EMBL" id="JAAGOB010000004">
    <property type="protein sequence ID" value="NED95589.1"/>
    <property type="molecule type" value="Genomic_DNA"/>
</dbReference>
<dbReference type="AlphaFoldDB" id="A0A6N9YL36"/>
<dbReference type="RefSeq" id="WP_163818346.1">
    <property type="nucleotide sequence ID" value="NZ_JAAGOB010000004.1"/>
</dbReference>
<dbReference type="Proteomes" id="UP000469185">
    <property type="component" value="Unassembled WGS sequence"/>
</dbReference>
<keyword evidence="2" id="KW-0812">Transmembrane</keyword>